<dbReference type="AlphaFoldDB" id="A0A8H3FJR5"/>
<feature type="compositionally biased region" description="Basic and acidic residues" evidence="1">
    <location>
        <begin position="36"/>
        <end position="51"/>
    </location>
</feature>
<sequence length="94" mass="9592">MSGQGRFLSLALVTVIGVAGGVYSFKPYLDAMQREKNESQLSVHDPEKGFLSHDISAGADVNSAELHDPSDASAKAAAEADSPGAATAQSGKGT</sequence>
<proteinExistence type="predicted"/>
<comment type="caution">
    <text evidence="2">The sequence shown here is derived from an EMBL/GenBank/DDBJ whole genome shotgun (WGS) entry which is preliminary data.</text>
</comment>
<keyword evidence="3" id="KW-1185">Reference proteome</keyword>
<dbReference type="OrthoDB" id="9899861at2759"/>
<reference evidence="2" key="1">
    <citation type="submission" date="2021-03" db="EMBL/GenBank/DDBJ databases">
        <authorList>
            <person name="Tagirdzhanova G."/>
        </authorList>
    </citation>
    <scope>NUCLEOTIDE SEQUENCE</scope>
</reference>
<dbReference type="InterPro" id="IPR057394">
    <property type="entry name" value="PIGBOS1"/>
</dbReference>
<evidence type="ECO:0000256" key="1">
    <source>
        <dbReference type="SAM" id="MobiDB-lite"/>
    </source>
</evidence>
<feature type="region of interest" description="Disordered" evidence="1">
    <location>
        <begin position="36"/>
        <end position="94"/>
    </location>
</feature>
<accession>A0A8H3FJR5</accession>
<evidence type="ECO:0000313" key="3">
    <source>
        <dbReference type="Proteomes" id="UP000664521"/>
    </source>
</evidence>
<name>A0A8H3FJR5_9LECA</name>
<dbReference type="Proteomes" id="UP000664521">
    <property type="component" value="Unassembled WGS sequence"/>
</dbReference>
<gene>
    <name evidence="2" type="ORF">HETSPECPRED_005006</name>
</gene>
<dbReference type="Pfam" id="PF23670">
    <property type="entry name" value="PIGBOS1"/>
    <property type="match status" value="1"/>
</dbReference>
<protein>
    <submittedName>
        <fullName evidence="2">Uncharacterized protein</fullName>
    </submittedName>
</protein>
<evidence type="ECO:0000313" key="2">
    <source>
        <dbReference type="EMBL" id="CAF9922221.1"/>
    </source>
</evidence>
<dbReference type="EMBL" id="CAJPDS010000030">
    <property type="protein sequence ID" value="CAF9922221.1"/>
    <property type="molecule type" value="Genomic_DNA"/>
</dbReference>
<feature type="compositionally biased region" description="Low complexity" evidence="1">
    <location>
        <begin position="71"/>
        <end position="88"/>
    </location>
</feature>
<organism evidence="2 3">
    <name type="scientific">Heterodermia speciosa</name>
    <dbReference type="NCBI Taxonomy" id="116794"/>
    <lineage>
        <taxon>Eukaryota</taxon>
        <taxon>Fungi</taxon>
        <taxon>Dikarya</taxon>
        <taxon>Ascomycota</taxon>
        <taxon>Pezizomycotina</taxon>
        <taxon>Lecanoromycetes</taxon>
        <taxon>OSLEUM clade</taxon>
        <taxon>Lecanoromycetidae</taxon>
        <taxon>Caliciales</taxon>
        <taxon>Physciaceae</taxon>
        <taxon>Heterodermia</taxon>
    </lineage>
</organism>